<keyword evidence="2" id="KW-1185">Reference proteome</keyword>
<dbReference type="AlphaFoldDB" id="A0A1X2ESK9"/>
<dbReference type="EMBL" id="LQPW01000048">
    <property type="protein sequence ID" value="ORX08769.1"/>
    <property type="molecule type" value="Genomic_DNA"/>
</dbReference>
<gene>
    <name evidence="1" type="ORF">AWC27_24750</name>
</gene>
<accession>A0A1X2ESK9</accession>
<sequence length="132" mass="15392">MDAETEHDLIKENLLIEGLQDWIYLSWVHGQFLSEASPKRPPQEVQQLTLDMIRELVSERLFELGVPAGGRRNHHFEPWDMPLDEAMAKIEEAYVANYDDRRGWRTMCWLNLTDKGKELALELYHADEPGDA</sequence>
<evidence type="ECO:0000313" key="2">
    <source>
        <dbReference type="Proteomes" id="UP000193317"/>
    </source>
</evidence>
<dbReference type="Proteomes" id="UP000193317">
    <property type="component" value="Unassembled WGS sequence"/>
</dbReference>
<name>A0A1X2ESK9_MYCSZ</name>
<proteinExistence type="predicted"/>
<protein>
    <submittedName>
        <fullName evidence="1">Uncharacterized protein</fullName>
    </submittedName>
</protein>
<dbReference type="OrthoDB" id="4640995at2"/>
<evidence type="ECO:0000313" key="1">
    <source>
        <dbReference type="EMBL" id="ORX08769.1"/>
    </source>
</evidence>
<organism evidence="1 2">
    <name type="scientific">Mycobacterium szulgai</name>
    <dbReference type="NCBI Taxonomy" id="1787"/>
    <lineage>
        <taxon>Bacteria</taxon>
        <taxon>Bacillati</taxon>
        <taxon>Actinomycetota</taxon>
        <taxon>Actinomycetes</taxon>
        <taxon>Mycobacteriales</taxon>
        <taxon>Mycobacteriaceae</taxon>
        <taxon>Mycobacterium</taxon>
    </lineage>
</organism>
<dbReference type="RefSeq" id="WP_085670320.1">
    <property type="nucleotide sequence ID" value="NZ_JACKRU010000785.1"/>
</dbReference>
<reference evidence="1 2" key="1">
    <citation type="submission" date="2016-01" db="EMBL/GenBank/DDBJ databases">
        <title>The new phylogeny of the genus Mycobacterium.</title>
        <authorList>
            <person name="Tarcisio F."/>
            <person name="Conor M."/>
            <person name="Antonella G."/>
            <person name="Elisabetta G."/>
            <person name="Giulia F.S."/>
            <person name="Sara T."/>
            <person name="Anna F."/>
            <person name="Clotilde B."/>
            <person name="Roberto B."/>
            <person name="Veronica D.S."/>
            <person name="Fabio R."/>
            <person name="Monica P."/>
            <person name="Olivier J."/>
            <person name="Enrico T."/>
            <person name="Nicola S."/>
        </authorList>
    </citation>
    <scope>NUCLEOTIDE SEQUENCE [LARGE SCALE GENOMIC DNA]</scope>
    <source>
        <strain evidence="1 2">DSM 44166</strain>
    </source>
</reference>
<comment type="caution">
    <text evidence="1">The sequence shown here is derived from an EMBL/GenBank/DDBJ whole genome shotgun (WGS) entry which is preliminary data.</text>
</comment>